<organism evidence="3 4">
    <name type="scientific">Halomarina oriensis</name>
    <dbReference type="NCBI Taxonomy" id="671145"/>
    <lineage>
        <taxon>Archaea</taxon>
        <taxon>Methanobacteriati</taxon>
        <taxon>Methanobacteriota</taxon>
        <taxon>Stenosarchaea group</taxon>
        <taxon>Halobacteria</taxon>
        <taxon>Halobacteriales</taxon>
        <taxon>Natronomonadaceae</taxon>
        <taxon>Halomarina</taxon>
    </lineage>
</organism>
<dbReference type="Proteomes" id="UP000451471">
    <property type="component" value="Unassembled WGS sequence"/>
</dbReference>
<feature type="compositionally biased region" description="Basic and acidic residues" evidence="1">
    <location>
        <begin position="70"/>
        <end position="88"/>
    </location>
</feature>
<proteinExistence type="predicted"/>
<evidence type="ECO:0000313" key="4">
    <source>
        <dbReference type="Proteomes" id="UP000451471"/>
    </source>
</evidence>
<feature type="compositionally biased region" description="Polar residues" evidence="1">
    <location>
        <begin position="42"/>
        <end position="59"/>
    </location>
</feature>
<evidence type="ECO:0000313" key="3">
    <source>
        <dbReference type="EMBL" id="MWG36661.1"/>
    </source>
</evidence>
<keyword evidence="4" id="KW-1185">Reference proteome</keyword>
<dbReference type="AlphaFoldDB" id="A0A6B0GRC9"/>
<evidence type="ECO:0000256" key="2">
    <source>
        <dbReference type="SAM" id="Phobius"/>
    </source>
</evidence>
<comment type="caution">
    <text evidence="3">The sequence shown here is derived from an EMBL/GenBank/DDBJ whole genome shotgun (WGS) entry which is preliminary data.</text>
</comment>
<dbReference type="RefSeq" id="WP_158206313.1">
    <property type="nucleotide sequence ID" value="NZ_WSZK01000038.1"/>
</dbReference>
<gene>
    <name evidence="3" type="ORF">GQS65_19590</name>
</gene>
<sequence>METTTVALLGGAVVLVAVVAGLLWRRRSSGASAPARRPRTDTAVSTRESNVTPEPTTASADEDAPPTTRPSDRDERPTGLAADVEKQLSEPVGRSATTSTADDPGESGSLDDLWAESTTLGEEGDGLDVSEALLSEGTDLDDWEDDGTEGTAVGSQNAPRSGDDGTTAGADGLFESSGEADSYRVSTPDDDAAPDDDLDSLFS</sequence>
<reference evidence="3 4" key="1">
    <citation type="submission" date="2019-12" db="EMBL/GenBank/DDBJ databases">
        <title>Halocatena pleomorpha gen. nov. sp. nov., an extremely halophilic archaeon of family Halobacteriaceae isolated from saltpan soil.</title>
        <authorList>
            <person name="Pal Y."/>
            <person name="Verma A."/>
            <person name="Krishnamurthi S."/>
            <person name="Kumar P."/>
        </authorList>
    </citation>
    <scope>NUCLEOTIDE SEQUENCE [LARGE SCALE GENOMIC DNA]</scope>
    <source>
        <strain evidence="3 4">JCM 16495</strain>
    </source>
</reference>
<feature type="compositionally biased region" description="Acidic residues" evidence="1">
    <location>
        <begin position="188"/>
        <end position="203"/>
    </location>
</feature>
<accession>A0A6B0GRC9</accession>
<feature type="region of interest" description="Disordered" evidence="1">
    <location>
        <begin position="28"/>
        <end position="203"/>
    </location>
</feature>
<keyword evidence="2" id="KW-1133">Transmembrane helix</keyword>
<feature type="transmembrane region" description="Helical" evidence="2">
    <location>
        <begin position="6"/>
        <end position="24"/>
    </location>
</feature>
<name>A0A6B0GRC9_9EURY</name>
<dbReference type="EMBL" id="WSZK01000038">
    <property type="protein sequence ID" value="MWG36661.1"/>
    <property type="molecule type" value="Genomic_DNA"/>
</dbReference>
<evidence type="ECO:0000256" key="1">
    <source>
        <dbReference type="SAM" id="MobiDB-lite"/>
    </source>
</evidence>
<feature type="compositionally biased region" description="Acidic residues" evidence="1">
    <location>
        <begin position="138"/>
        <end position="148"/>
    </location>
</feature>
<protein>
    <submittedName>
        <fullName evidence="3">Uncharacterized protein</fullName>
    </submittedName>
</protein>
<keyword evidence="2" id="KW-0472">Membrane</keyword>
<keyword evidence="2" id="KW-0812">Transmembrane</keyword>